<evidence type="ECO:0000313" key="2">
    <source>
        <dbReference type="Proteomes" id="UP000053424"/>
    </source>
</evidence>
<dbReference type="OrthoDB" id="3071593at2759"/>
<proteinExistence type="predicted"/>
<reference evidence="1 2" key="1">
    <citation type="submission" date="2014-04" db="EMBL/GenBank/DDBJ databases">
        <authorList>
            <consortium name="DOE Joint Genome Institute"/>
            <person name="Kuo A."/>
            <person name="Gay G."/>
            <person name="Dore J."/>
            <person name="Kohler A."/>
            <person name="Nagy L.G."/>
            <person name="Floudas D."/>
            <person name="Copeland A."/>
            <person name="Barry K.W."/>
            <person name="Cichocki N."/>
            <person name="Veneault-Fourrey C."/>
            <person name="LaButti K."/>
            <person name="Lindquist E.A."/>
            <person name="Lipzen A."/>
            <person name="Lundell T."/>
            <person name="Morin E."/>
            <person name="Murat C."/>
            <person name="Sun H."/>
            <person name="Tunlid A."/>
            <person name="Henrissat B."/>
            <person name="Grigoriev I.V."/>
            <person name="Hibbett D.S."/>
            <person name="Martin F."/>
            <person name="Nordberg H.P."/>
            <person name="Cantor M.N."/>
            <person name="Hua S.X."/>
        </authorList>
    </citation>
    <scope>NUCLEOTIDE SEQUENCE [LARGE SCALE GENOMIC DNA]</scope>
    <source>
        <strain evidence="2">h7</strain>
    </source>
</reference>
<evidence type="ECO:0008006" key="3">
    <source>
        <dbReference type="Google" id="ProtNLM"/>
    </source>
</evidence>
<reference evidence="2" key="2">
    <citation type="submission" date="2015-01" db="EMBL/GenBank/DDBJ databases">
        <title>Evolutionary Origins and Diversification of the Mycorrhizal Mutualists.</title>
        <authorList>
            <consortium name="DOE Joint Genome Institute"/>
            <consortium name="Mycorrhizal Genomics Consortium"/>
            <person name="Kohler A."/>
            <person name="Kuo A."/>
            <person name="Nagy L.G."/>
            <person name="Floudas D."/>
            <person name="Copeland A."/>
            <person name="Barry K.W."/>
            <person name="Cichocki N."/>
            <person name="Veneault-Fourrey C."/>
            <person name="LaButti K."/>
            <person name="Lindquist E.A."/>
            <person name="Lipzen A."/>
            <person name="Lundell T."/>
            <person name="Morin E."/>
            <person name="Murat C."/>
            <person name="Riley R."/>
            <person name="Ohm R."/>
            <person name="Sun H."/>
            <person name="Tunlid A."/>
            <person name="Henrissat B."/>
            <person name="Grigoriev I.V."/>
            <person name="Hibbett D.S."/>
            <person name="Martin F."/>
        </authorList>
    </citation>
    <scope>NUCLEOTIDE SEQUENCE [LARGE SCALE GENOMIC DNA]</scope>
    <source>
        <strain evidence="2">h7</strain>
    </source>
</reference>
<dbReference type="AlphaFoldDB" id="A0A0C3CI15"/>
<dbReference type="EMBL" id="KN831775">
    <property type="protein sequence ID" value="KIM43784.1"/>
    <property type="molecule type" value="Genomic_DNA"/>
</dbReference>
<protein>
    <recommendedName>
        <fullName evidence="3">F-box domain-containing protein</fullName>
    </recommendedName>
</protein>
<name>A0A0C3CI15_HEBCY</name>
<accession>A0A0C3CI15</accession>
<dbReference type="HOGENOM" id="CLU_045278_0_0_1"/>
<evidence type="ECO:0000313" key="1">
    <source>
        <dbReference type="EMBL" id="KIM43784.1"/>
    </source>
</evidence>
<dbReference type="Proteomes" id="UP000053424">
    <property type="component" value="Unassembled WGS sequence"/>
</dbReference>
<gene>
    <name evidence="1" type="ORF">M413DRAFT_443682</name>
</gene>
<keyword evidence="2" id="KW-1185">Reference proteome</keyword>
<sequence length="477" mass="54409">MFKAGSTVDRSDIQALTLRSACNFAPISQLSQELIDEIIDHLQVVRLQNDGWADRDLPLRTCALISRLFRPRAQQHLFTHIGIKITSSHLANPFFERLNVVFSTNPKLASHVRIFTLRIRDTGDLWSRGQSYPSRCGLQIHLTNKDPNAHHSQAMLTFWSHLSLNSDARFIPSVVTSRLTSIEIRNLHDVPIVLFDTCSNLRKLDVFTIRLAPFEESARIPVEKRPLIRELWVANSEDLICYTGLRFDALGGWNRTMDKLDIIQHIFTGADSNLSSLEYLNLFLGTYDIDTHLYQKLGVDFARMPNLCELEFKANCMEVTFVSDKAEPKTDMITILSEFLATFPAEHKLKLMHILFDLFMVLDDEEDIPGDHRSRPIEAHMRTGNWAAFDEAIVTIASSGNHPLELRIELEYYINWGENATRAAVEAARLKDQGELEDWGVKYLPRASSSSNVVLEVSTRYDDSHGAQWPDCRKGEI</sequence>
<organism evidence="1 2">
    <name type="scientific">Hebeloma cylindrosporum</name>
    <dbReference type="NCBI Taxonomy" id="76867"/>
    <lineage>
        <taxon>Eukaryota</taxon>
        <taxon>Fungi</taxon>
        <taxon>Dikarya</taxon>
        <taxon>Basidiomycota</taxon>
        <taxon>Agaricomycotina</taxon>
        <taxon>Agaricomycetes</taxon>
        <taxon>Agaricomycetidae</taxon>
        <taxon>Agaricales</taxon>
        <taxon>Agaricineae</taxon>
        <taxon>Hymenogastraceae</taxon>
        <taxon>Hebeloma</taxon>
    </lineage>
</organism>